<protein>
    <submittedName>
        <fullName evidence="1">ABC transporter substrate-binding protein</fullName>
    </submittedName>
</protein>
<dbReference type="CDD" id="cd14489">
    <property type="entry name" value="CBM_SBP_bac_1_like"/>
    <property type="match status" value="1"/>
</dbReference>
<dbReference type="AlphaFoldDB" id="A0A9W5W6P8"/>
<dbReference type="Pfam" id="PF13416">
    <property type="entry name" value="SBP_bac_8"/>
    <property type="match status" value="1"/>
</dbReference>
<dbReference type="Gene3D" id="3.40.190.10">
    <property type="entry name" value="Periplasmic binding protein-like II"/>
    <property type="match status" value="1"/>
</dbReference>
<dbReference type="InterPro" id="IPR006059">
    <property type="entry name" value="SBP"/>
</dbReference>
<dbReference type="Gene3D" id="2.60.120.260">
    <property type="entry name" value="Galactose-binding domain-like"/>
    <property type="match status" value="2"/>
</dbReference>
<dbReference type="InterPro" id="IPR050490">
    <property type="entry name" value="Bact_solute-bd_prot1"/>
</dbReference>
<accession>A0A9W5W6P8</accession>
<evidence type="ECO:0000313" key="2">
    <source>
        <dbReference type="Proteomes" id="UP000053750"/>
    </source>
</evidence>
<dbReference type="RefSeq" id="WP_036585854.1">
    <property type="nucleotide sequence ID" value="NZ_KK082153.1"/>
</dbReference>
<name>A0A9W5W6P8_9BACL</name>
<organism evidence="1 2">
    <name type="scientific">Paenibacillus darwinianus</name>
    <dbReference type="NCBI Taxonomy" id="1380763"/>
    <lineage>
        <taxon>Bacteria</taxon>
        <taxon>Bacillati</taxon>
        <taxon>Bacillota</taxon>
        <taxon>Bacilli</taxon>
        <taxon>Bacillales</taxon>
        <taxon>Paenibacillaceae</taxon>
        <taxon>Paenibacillus</taxon>
    </lineage>
</organism>
<reference evidence="1 2" key="1">
    <citation type="submission" date="2014-02" db="EMBL/GenBank/DDBJ databases">
        <title>Genome sequence of Paenibacillus darwinianus reveals adaptive mechanisms for survival in Antarctic soils.</title>
        <authorList>
            <person name="Dsouza M."/>
            <person name="Taylor M.W."/>
            <person name="Turner S.J."/>
            <person name="Aislabie J."/>
        </authorList>
    </citation>
    <scope>NUCLEOTIDE SEQUENCE [LARGE SCALE GENOMIC DNA]</scope>
    <source>
        <strain evidence="1 2">CE1</strain>
    </source>
</reference>
<gene>
    <name evidence="1" type="ORF">BG53_04315</name>
</gene>
<evidence type="ECO:0000313" key="1">
    <source>
        <dbReference type="EMBL" id="EXX87338.1"/>
    </source>
</evidence>
<dbReference type="OrthoDB" id="2507686at2"/>
<keyword evidence="2" id="KW-1185">Reference proteome</keyword>
<dbReference type="EMBL" id="JFHU01000159">
    <property type="protein sequence ID" value="EXX87338.1"/>
    <property type="molecule type" value="Genomic_DNA"/>
</dbReference>
<dbReference type="SUPFAM" id="SSF53850">
    <property type="entry name" value="Periplasmic binding protein-like II"/>
    <property type="match status" value="1"/>
</dbReference>
<dbReference type="PANTHER" id="PTHR43649:SF27">
    <property type="entry name" value="EXTRACELLULAR SOLUTE-BINDING PROTEIN FAMILY 1"/>
    <property type="match status" value="1"/>
</dbReference>
<proteinExistence type="predicted"/>
<comment type="caution">
    <text evidence="1">The sequence shown here is derived from an EMBL/GenBank/DDBJ whole genome shotgun (WGS) entry which is preliminary data.</text>
</comment>
<sequence length="949" mass="107749">MRTKSKWMMAAALSLLFLMILTVITVLAFKEQESVAAADYEYAGAARPADGKALQAEDTIARNTTAAPIREWEGRRNVMRWEEGDVMEWDVTIAEASAYELSVGYYPLEGNGQDIEFQLLVDGERLTGNSEPFELNRVWRDESGALKQSRGNDLRPKQIEQPMWLESKVIQPGGQGGPLLVELSQGKHRIRIENVRESAVVDYLQLTQAKKLIDYKGYRLEQQSKAAQSKAPGDFIASVQAERAYLKSSSGLFPTMDRTSPLTTPYHPVKMRVNTIGGSNWDTPGQWISWQLEVPEDGWYKIGFRYRQNDVKGSFVSRKIYIDGQVPFKELGNVRFPYGLKWAVKELGEETGKPYSFYLTKGVREIRLEGTLGELEPSLRSVKDMIAELQSVYREIVMVTSARPDPYRDYELERAIPDLLPRFESLSGRMQAEAKRLDSLTGSNNPGSRSLMLLVRQVNSFIDRPDTIPKRLDSYKTNLTGLADWMLNVSSQPLELDYLYAASPERKRPKAEAGWMQKGIHELRAFAGSFFENYNSLDDGSGEAKSVEVWTGLGRDQAYVVKRLIDESFTPETGIKVEFNLVENALVVAVMAGEGPDVNLLTSRGDAMNLAIRGALAPLDGFEGFEQLPGQYMPSAFTPYQYEGRTYAIPEEQEFFMMFYREDILKELGVEPPQTWEELLEIAPKLQIRNMQIGLPYENLDAFQLLSRGMGTLNLFPSLLMQNGSGLYNKELSATRFDEPSAYRAFKQWTDFYMLYDYPLYKDDFNRFRTGEMPIVISGYKLYNRLAKAAPEIAGTWKMVPIPGVKQADGTVNRATGATGTAGIMLNKAVNKADAWTFLQWWNQPEIQSRFAKELENELGVLGRRMPANLEAFDSANWSRSEQAALLEQWGQVNEIPELPGGYYTSRNIDNAFRNVVFNLENPRESLFYWNKQINEEIKRKRYEFGVGD</sequence>
<dbReference type="PANTHER" id="PTHR43649">
    <property type="entry name" value="ARABINOSE-BINDING PROTEIN-RELATED"/>
    <property type="match status" value="1"/>
</dbReference>
<dbReference type="Proteomes" id="UP000053750">
    <property type="component" value="Unassembled WGS sequence"/>
</dbReference>